<dbReference type="AlphaFoldDB" id="A0A8S1YCH0"/>
<name>A0A8S1YCH0_9CILI</name>
<evidence type="ECO:0000313" key="2">
    <source>
        <dbReference type="EMBL" id="CAD8209532.1"/>
    </source>
</evidence>
<dbReference type="Proteomes" id="UP000689195">
    <property type="component" value="Unassembled WGS sequence"/>
</dbReference>
<accession>A0A8S1YCH0</accession>
<sequence length="234" mass="27986">MSQNILKDILELLEGPSSDSFKDLDSQLLFIKDAILQNLQNQDYQELEKQVQKYESEIRKHIRTEQQIKLYCEQLQQQLEQFQQNNINKNLIHQLKKEITILNEQNKHLIEENTFLKKKIQETNEIQQHQTISSKQPLKLVDFIRKQKLPIDKESYLSNTIDTCSIFKKEQNRLHQKTISQQITEQNYDHCKQFINNFNIICNKQKITCNINRQKKSISEHKQIKHKLDLSSIN</sequence>
<keyword evidence="1" id="KW-0175">Coiled coil</keyword>
<reference evidence="2" key="1">
    <citation type="submission" date="2021-01" db="EMBL/GenBank/DDBJ databases">
        <authorList>
            <consortium name="Genoscope - CEA"/>
            <person name="William W."/>
        </authorList>
    </citation>
    <scope>NUCLEOTIDE SEQUENCE</scope>
</reference>
<protein>
    <submittedName>
        <fullName evidence="2">Uncharacterized protein</fullName>
    </submittedName>
</protein>
<organism evidence="2 3">
    <name type="scientific">Paramecium pentaurelia</name>
    <dbReference type="NCBI Taxonomy" id="43138"/>
    <lineage>
        <taxon>Eukaryota</taxon>
        <taxon>Sar</taxon>
        <taxon>Alveolata</taxon>
        <taxon>Ciliophora</taxon>
        <taxon>Intramacronucleata</taxon>
        <taxon>Oligohymenophorea</taxon>
        <taxon>Peniculida</taxon>
        <taxon>Parameciidae</taxon>
        <taxon>Paramecium</taxon>
    </lineage>
</organism>
<keyword evidence="3" id="KW-1185">Reference proteome</keyword>
<evidence type="ECO:0000256" key="1">
    <source>
        <dbReference type="SAM" id="Coils"/>
    </source>
</evidence>
<dbReference type="EMBL" id="CAJJDO010000155">
    <property type="protein sequence ID" value="CAD8209532.1"/>
    <property type="molecule type" value="Genomic_DNA"/>
</dbReference>
<comment type="caution">
    <text evidence="2">The sequence shown here is derived from an EMBL/GenBank/DDBJ whole genome shotgun (WGS) entry which is preliminary data.</text>
</comment>
<evidence type="ECO:0000313" key="3">
    <source>
        <dbReference type="Proteomes" id="UP000689195"/>
    </source>
</evidence>
<dbReference type="OrthoDB" id="303376at2759"/>
<proteinExistence type="predicted"/>
<feature type="coiled-coil region" evidence="1">
    <location>
        <begin position="37"/>
        <end position="119"/>
    </location>
</feature>
<gene>
    <name evidence="2" type="ORF">PPENT_87.1.T1550027</name>
</gene>